<proteinExistence type="predicted"/>
<name>V6KCM4_STRRC</name>
<reference evidence="1 2" key="1">
    <citation type="journal article" date="2014" name="Genome Announc.">
        <title>Draft Genome Sequence of Streptomyces roseochromogenes subsp. oscitans DS 12.976, Producer of the Aminocoumarin Antibiotic Clorobiocin.</title>
        <authorList>
            <person name="Ruckert C."/>
            <person name="Kalinowski J."/>
            <person name="Heide L."/>
            <person name="Apel A.K."/>
        </authorList>
    </citation>
    <scope>NUCLEOTIDE SEQUENCE [LARGE SCALE GENOMIC DNA]</scope>
    <source>
        <strain evidence="1 2">DS 12.976</strain>
    </source>
</reference>
<protein>
    <submittedName>
        <fullName evidence="1">Uncharacterized protein</fullName>
    </submittedName>
</protein>
<comment type="caution">
    <text evidence="1">The sequence shown here is derived from an EMBL/GenBank/DDBJ whole genome shotgun (WGS) entry which is preliminary data.</text>
</comment>
<evidence type="ECO:0000313" key="2">
    <source>
        <dbReference type="Proteomes" id="UP000017984"/>
    </source>
</evidence>
<evidence type="ECO:0000313" key="1">
    <source>
        <dbReference type="EMBL" id="EST29920.1"/>
    </source>
</evidence>
<dbReference type="HOGENOM" id="CLU_2810731_0_0_11"/>
<gene>
    <name evidence="1" type="ORF">M878_19395</name>
</gene>
<dbReference type="Proteomes" id="UP000017984">
    <property type="component" value="Chromosome"/>
</dbReference>
<keyword evidence="2" id="KW-1185">Reference proteome</keyword>
<sequence length="67" mass="6918">MTPTIRQQIDTADLLLADVGGPTMAGPVTVVSASPTVLTATAASRYRGAAFAAGRVRGCGRRQPHRP</sequence>
<accession>V6KCM4</accession>
<dbReference type="EMBL" id="AWQX01000170">
    <property type="protein sequence ID" value="EST29920.1"/>
    <property type="molecule type" value="Genomic_DNA"/>
</dbReference>
<dbReference type="AlphaFoldDB" id="V6KCM4"/>
<organism evidence="1 2">
    <name type="scientific">Streptomyces roseochromogenus subsp. oscitans DS 12.976</name>
    <dbReference type="NCBI Taxonomy" id="1352936"/>
    <lineage>
        <taxon>Bacteria</taxon>
        <taxon>Bacillati</taxon>
        <taxon>Actinomycetota</taxon>
        <taxon>Actinomycetes</taxon>
        <taxon>Kitasatosporales</taxon>
        <taxon>Streptomycetaceae</taxon>
        <taxon>Streptomyces</taxon>
    </lineage>
</organism>